<organism evidence="1 2">
    <name type="scientific">Acropora cervicornis</name>
    <name type="common">Staghorn coral</name>
    <dbReference type="NCBI Taxonomy" id="6130"/>
    <lineage>
        <taxon>Eukaryota</taxon>
        <taxon>Metazoa</taxon>
        <taxon>Cnidaria</taxon>
        <taxon>Anthozoa</taxon>
        <taxon>Hexacorallia</taxon>
        <taxon>Scleractinia</taxon>
        <taxon>Astrocoeniina</taxon>
        <taxon>Acroporidae</taxon>
        <taxon>Acropora</taxon>
    </lineage>
</organism>
<dbReference type="AlphaFoldDB" id="A0AAD9QWF2"/>
<protein>
    <submittedName>
        <fullName evidence="1">Uncharacterized protein</fullName>
    </submittedName>
</protein>
<reference evidence="1" key="1">
    <citation type="journal article" date="2023" name="G3 (Bethesda)">
        <title>Whole genome assembly and annotation of the endangered Caribbean coral Acropora cervicornis.</title>
        <authorList>
            <person name="Selwyn J.D."/>
            <person name="Vollmer S.V."/>
        </authorList>
    </citation>
    <scope>NUCLEOTIDE SEQUENCE</scope>
    <source>
        <strain evidence="1">K2</strain>
    </source>
</reference>
<keyword evidence="2" id="KW-1185">Reference proteome</keyword>
<dbReference type="Proteomes" id="UP001249851">
    <property type="component" value="Unassembled WGS sequence"/>
</dbReference>
<evidence type="ECO:0000313" key="2">
    <source>
        <dbReference type="Proteomes" id="UP001249851"/>
    </source>
</evidence>
<name>A0AAD9QWF2_ACRCE</name>
<comment type="caution">
    <text evidence="1">The sequence shown here is derived from an EMBL/GenBank/DDBJ whole genome shotgun (WGS) entry which is preliminary data.</text>
</comment>
<reference evidence="1" key="2">
    <citation type="journal article" date="2023" name="Science">
        <title>Genomic signatures of disease resistance in endangered staghorn corals.</title>
        <authorList>
            <person name="Vollmer S.V."/>
            <person name="Selwyn J.D."/>
            <person name="Despard B.A."/>
            <person name="Roesel C.L."/>
        </authorList>
    </citation>
    <scope>NUCLEOTIDE SEQUENCE</scope>
    <source>
        <strain evidence="1">K2</strain>
    </source>
</reference>
<sequence>MEGGMQYTLDFQNQWGHRQLLRKGGERSPLEGELRIAKQDQYGNIVYDPNMVVPETYDFVVSTVTGNIIPNLSSGLSTYTAEKYLPENFKEKQERLWKLKNVATYYKETISLTYPKEMELHPDPDDENHFGIRPVENVDVQPAKFRQATSSSRLPPINPFNKSQGHFEYSIYDVIRGK</sequence>
<dbReference type="EMBL" id="JARQWQ010000011">
    <property type="protein sequence ID" value="KAK2568650.1"/>
    <property type="molecule type" value="Genomic_DNA"/>
</dbReference>
<proteinExistence type="predicted"/>
<evidence type="ECO:0000313" key="1">
    <source>
        <dbReference type="EMBL" id="KAK2568650.1"/>
    </source>
</evidence>
<accession>A0AAD9QWF2</accession>
<gene>
    <name evidence="1" type="ORF">P5673_006601</name>
</gene>